<gene>
    <name evidence="2" type="ORF">FOZ63_033278</name>
</gene>
<feature type="signal peptide" evidence="1">
    <location>
        <begin position="1"/>
        <end position="26"/>
    </location>
</feature>
<reference evidence="2 3" key="1">
    <citation type="submission" date="2020-04" db="EMBL/GenBank/DDBJ databases">
        <title>Perkinsus olseni comparative genomics.</title>
        <authorList>
            <person name="Bogema D.R."/>
        </authorList>
    </citation>
    <scope>NUCLEOTIDE SEQUENCE [LARGE SCALE GENOMIC DNA]</scope>
    <source>
        <strain evidence="2 3">ATCC PRA-207</strain>
    </source>
</reference>
<proteinExistence type="predicted"/>
<comment type="caution">
    <text evidence="2">The sequence shown here is derived from an EMBL/GenBank/DDBJ whole genome shotgun (WGS) entry which is preliminary data.</text>
</comment>
<evidence type="ECO:0000313" key="3">
    <source>
        <dbReference type="Proteomes" id="UP000553632"/>
    </source>
</evidence>
<evidence type="ECO:0000313" key="2">
    <source>
        <dbReference type="EMBL" id="KAF4739636.1"/>
    </source>
</evidence>
<dbReference type="AlphaFoldDB" id="A0A7J6T5A5"/>
<accession>A0A7J6T5A5</accession>
<dbReference type="Proteomes" id="UP000553632">
    <property type="component" value="Unassembled WGS sequence"/>
</dbReference>
<dbReference type="EMBL" id="JABANO010013795">
    <property type="protein sequence ID" value="KAF4739636.1"/>
    <property type="molecule type" value="Genomic_DNA"/>
</dbReference>
<organism evidence="2 3">
    <name type="scientific">Perkinsus olseni</name>
    <name type="common">Perkinsus atlanticus</name>
    <dbReference type="NCBI Taxonomy" id="32597"/>
    <lineage>
        <taxon>Eukaryota</taxon>
        <taxon>Sar</taxon>
        <taxon>Alveolata</taxon>
        <taxon>Perkinsozoa</taxon>
        <taxon>Perkinsea</taxon>
        <taxon>Perkinsida</taxon>
        <taxon>Perkinsidae</taxon>
        <taxon>Perkinsus</taxon>
    </lineage>
</organism>
<feature type="chain" id="PRO_5029818939" evidence="1">
    <location>
        <begin position="27"/>
        <end position="214"/>
    </location>
</feature>
<feature type="non-terminal residue" evidence="2">
    <location>
        <position position="214"/>
    </location>
</feature>
<evidence type="ECO:0000256" key="1">
    <source>
        <dbReference type="SAM" id="SignalP"/>
    </source>
</evidence>
<keyword evidence="1" id="KW-0732">Signal</keyword>
<protein>
    <submittedName>
        <fullName evidence="2">Uncharacterized protein</fullName>
    </submittedName>
</protein>
<keyword evidence="3" id="KW-1185">Reference proteome</keyword>
<sequence>RFLGAVAMNPLAYVFLFTSSLISVTAIHSSRAKTDTPNSEGSVEMSEPGVESATEVYAASNTCTSTGANGSLVMYSLRGGDYSVRYVLRGDGTGSSVQYHWMERGPREGTAELEYWHEDKVSLSGYEVEGPIEDIKRKYSKFIPFDHVEDIVVQKFKAGMNKSQCLELVNHIETKPAAGYEEWGRGWLKQFVEDNREEAMEKLRKEGKKVYYDD</sequence>
<name>A0A7J6T5A5_PEROL</name>